<dbReference type="HOGENOM" id="CLU_491759_0_0_1"/>
<evidence type="ECO:0000256" key="1">
    <source>
        <dbReference type="SAM" id="MobiDB-lite"/>
    </source>
</evidence>
<feature type="compositionally biased region" description="Acidic residues" evidence="1">
    <location>
        <begin position="426"/>
        <end position="446"/>
    </location>
</feature>
<organism evidence="3 4">
    <name type="scientific">Exophiala xenobiotica</name>
    <dbReference type="NCBI Taxonomy" id="348802"/>
    <lineage>
        <taxon>Eukaryota</taxon>
        <taxon>Fungi</taxon>
        <taxon>Dikarya</taxon>
        <taxon>Ascomycota</taxon>
        <taxon>Pezizomycotina</taxon>
        <taxon>Eurotiomycetes</taxon>
        <taxon>Chaetothyriomycetidae</taxon>
        <taxon>Chaetothyriales</taxon>
        <taxon>Herpotrichiellaceae</taxon>
        <taxon>Exophiala</taxon>
    </lineage>
</organism>
<feature type="domain" description="F-box" evidence="2">
    <location>
        <begin position="1"/>
        <end position="44"/>
    </location>
</feature>
<dbReference type="OrthoDB" id="3140657at2759"/>
<dbReference type="PROSITE" id="PS50181">
    <property type="entry name" value="FBOX"/>
    <property type="match status" value="1"/>
</dbReference>
<dbReference type="RefSeq" id="XP_013320150.1">
    <property type="nucleotide sequence ID" value="XM_013464696.1"/>
</dbReference>
<proteinExistence type="predicted"/>
<dbReference type="InterPro" id="IPR001810">
    <property type="entry name" value="F-box_dom"/>
</dbReference>
<dbReference type="EMBL" id="KN847318">
    <property type="protein sequence ID" value="KIW59566.1"/>
    <property type="molecule type" value="Genomic_DNA"/>
</dbReference>
<accession>A0A0D2C425</accession>
<dbReference type="AlphaFoldDB" id="A0A0D2C425"/>
<evidence type="ECO:0000259" key="2">
    <source>
        <dbReference type="PROSITE" id="PS50181"/>
    </source>
</evidence>
<protein>
    <recommendedName>
        <fullName evidence="2">F-box domain-containing protein</fullName>
    </recommendedName>
</protein>
<evidence type="ECO:0000313" key="3">
    <source>
        <dbReference type="EMBL" id="KIW59566.1"/>
    </source>
</evidence>
<dbReference type="STRING" id="348802.A0A0D2C425"/>
<dbReference type="Proteomes" id="UP000054342">
    <property type="component" value="Unassembled WGS sequence"/>
</dbReference>
<reference evidence="3 4" key="1">
    <citation type="submission" date="2015-01" db="EMBL/GenBank/DDBJ databases">
        <title>The Genome Sequence of Exophiala xenobiotica CBS118157.</title>
        <authorList>
            <consortium name="The Broad Institute Genomics Platform"/>
            <person name="Cuomo C."/>
            <person name="de Hoog S."/>
            <person name="Gorbushina A."/>
            <person name="Stielow B."/>
            <person name="Teixiera M."/>
            <person name="Abouelleil A."/>
            <person name="Chapman S.B."/>
            <person name="Priest M."/>
            <person name="Young S.K."/>
            <person name="Wortman J."/>
            <person name="Nusbaum C."/>
            <person name="Birren B."/>
        </authorList>
    </citation>
    <scope>NUCLEOTIDE SEQUENCE [LARGE SCALE GENOMIC DNA]</scope>
    <source>
        <strain evidence="3 4">CBS 118157</strain>
    </source>
</reference>
<gene>
    <name evidence="3" type="ORF">PV05_04008</name>
</gene>
<name>A0A0D2C425_9EURO</name>
<feature type="region of interest" description="Disordered" evidence="1">
    <location>
        <begin position="417"/>
        <end position="464"/>
    </location>
</feature>
<keyword evidence="4" id="KW-1185">Reference proteome</keyword>
<dbReference type="GeneID" id="25325916"/>
<evidence type="ECO:0000313" key="4">
    <source>
        <dbReference type="Proteomes" id="UP000054342"/>
    </source>
</evidence>
<sequence>MLDQIPSETLQQVLRPLKPQDLKRLKLTNKILAAHVTPILFRKISFTILTLDRVYGVVDSPNLSQFVEELSYYELAARQHHCQIQHPHHTSVKAFLVEDWDVPLGLSEEDCSTTIDLLSLAKVVVERGMQAIVDLYAEKAMLEKSDILYLTCRSAFRRLPNLRHVVCTEALNNFTVNHLDFRRTDALKEFLDLFPIAHAGVRAVLQTHTVTAWPARGFLDICRAMGDQYCNHNIQHLEVRPDQHLLVDRGLDLDTIDMNLGHRISDSAWAGAFRNLTSLTLRLELKHRCHRARSDPNLNRHPHAYRLLKALSKASKLRNLKICLGSSSKNQFSADGLHGWLPRVKFPELRSLCSQMIYFTTSWLAQFLVNQQRLKHLVLKEMCRAVHWSSLFRKLSQRKDFVLDSIHLPNFSHDGCASPSVATPREEDETTSPEQGDDLSEFPEMSELEHEETPSPRQGAYGHEYDPAFGVYTEKLCHPI</sequence>